<gene>
    <name evidence="2" type="ORF">HBA54_01140</name>
</gene>
<evidence type="ECO:0000313" key="3">
    <source>
        <dbReference type="Proteomes" id="UP000761264"/>
    </source>
</evidence>
<dbReference type="GO" id="GO:0016747">
    <property type="term" value="F:acyltransferase activity, transferring groups other than amino-acyl groups"/>
    <property type="evidence" value="ECO:0007669"/>
    <property type="project" value="InterPro"/>
</dbReference>
<dbReference type="Proteomes" id="UP000761264">
    <property type="component" value="Unassembled WGS sequence"/>
</dbReference>
<keyword evidence="3" id="KW-1185">Reference proteome</keyword>
<organism evidence="2 3">
    <name type="scientific">Pelagibius litoralis</name>
    <dbReference type="NCBI Taxonomy" id="374515"/>
    <lineage>
        <taxon>Bacteria</taxon>
        <taxon>Pseudomonadati</taxon>
        <taxon>Pseudomonadota</taxon>
        <taxon>Alphaproteobacteria</taxon>
        <taxon>Rhodospirillales</taxon>
        <taxon>Rhodovibrionaceae</taxon>
        <taxon>Pelagibius</taxon>
    </lineage>
</organism>
<dbReference type="CDD" id="cd04301">
    <property type="entry name" value="NAT_SF"/>
    <property type="match status" value="1"/>
</dbReference>
<protein>
    <submittedName>
        <fullName evidence="2">GNAT family N-acetyltransferase</fullName>
    </submittedName>
</protein>
<dbReference type="Gene3D" id="3.40.630.30">
    <property type="match status" value="1"/>
</dbReference>
<dbReference type="SUPFAM" id="SSF55729">
    <property type="entry name" value="Acyl-CoA N-acyltransferases (Nat)"/>
    <property type="match status" value="1"/>
</dbReference>
<evidence type="ECO:0000313" key="2">
    <source>
        <dbReference type="EMBL" id="NIA67191.1"/>
    </source>
</evidence>
<evidence type="ECO:0000259" key="1">
    <source>
        <dbReference type="PROSITE" id="PS51186"/>
    </source>
</evidence>
<dbReference type="InterPro" id="IPR016181">
    <property type="entry name" value="Acyl_CoA_acyltransferase"/>
</dbReference>
<feature type="domain" description="N-acetyltransferase" evidence="1">
    <location>
        <begin position="60"/>
        <end position="206"/>
    </location>
</feature>
<dbReference type="AlphaFoldDB" id="A0A967EUH3"/>
<dbReference type="EMBL" id="JAAQPH010000001">
    <property type="protein sequence ID" value="NIA67191.1"/>
    <property type="molecule type" value="Genomic_DNA"/>
</dbReference>
<dbReference type="InterPro" id="IPR000182">
    <property type="entry name" value="GNAT_dom"/>
</dbReference>
<name>A0A967EUH3_9PROT</name>
<sequence>MARWLELPSAPPEGDVLPPDLAVAAGRKTTLQFTVTYLEMTERPNHVAVHPPPRTKVALMRAHTPTLDFYRFLYNGIGEDWNWWYRRSMPDADLAALLEDERIEVFVLYVEGVPAGYFELDRREEPVIDLAYFGLLPQFVGRKLGPYMLYSALEQAWSYEPDRLTVNTNTMDHPRALPLYQKYGFQPYRQEQQTIPDPKLNGIIPG</sequence>
<comment type="caution">
    <text evidence="2">The sequence shown here is derived from an EMBL/GenBank/DDBJ whole genome shotgun (WGS) entry which is preliminary data.</text>
</comment>
<proteinExistence type="predicted"/>
<dbReference type="PROSITE" id="PS51186">
    <property type="entry name" value="GNAT"/>
    <property type="match status" value="1"/>
</dbReference>
<reference evidence="2" key="1">
    <citation type="submission" date="2020-03" db="EMBL/GenBank/DDBJ databases">
        <title>Genome of Pelagibius litoralis DSM 21314T.</title>
        <authorList>
            <person name="Wang G."/>
        </authorList>
    </citation>
    <scope>NUCLEOTIDE SEQUENCE</scope>
    <source>
        <strain evidence="2">DSM 21314</strain>
    </source>
</reference>
<accession>A0A967EUH3</accession>
<dbReference type="Pfam" id="PF00583">
    <property type="entry name" value="Acetyltransf_1"/>
    <property type="match status" value="1"/>
</dbReference>